<organism evidence="2 3">
    <name type="scientific">Pararhizobium mangrovi</name>
    <dbReference type="NCBI Taxonomy" id="2590452"/>
    <lineage>
        <taxon>Bacteria</taxon>
        <taxon>Pseudomonadati</taxon>
        <taxon>Pseudomonadota</taxon>
        <taxon>Alphaproteobacteria</taxon>
        <taxon>Hyphomicrobiales</taxon>
        <taxon>Rhizobiaceae</taxon>
        <taxon>Rhizobium/Agrobacterium group</taxon>
        <taxon>Pararhizobium</taxon>
    </lineage>
</organism>
<dbReference type="Proteomes" id="UP000320314">
    <property type="component" value="Unassembled WGS sequence"/>
</dbReference>
<dbReference type="GO" id="GO:0016491">
    <property type="term" value="F:oxidoreductase activity"/>
    <property type="evidence" value="ECO:0007669"/>
    <property type="project" value="InterPro"/>
</dbReference>
<dbReference type="Pfam" id="PF07110">
    <property type="entry name" value="EthD"/>
    <property type="match status" value="1"/>
</dbReference>
<dbReference type="Gene3D" id="3.30.70.100">
    <property type="match status" value="1"/>
</dbReference>
<dbReference type="SUPFAM" id="SSF54909">
    <property type="entry name" value="Dimeric alpha+beta barrel"/>
    <property type="match status" value="1"/>
</dbReference>
<sequence>MIKMTMFLKRNPEISHDEFVRHHIEDHGPLFRSIPEADDHVLRYIQTHPVEPPKGTIAQADYDGTAEIWFDSREGMRAVLTSQTYQDEVFPDEKTFLDHETTLILVGEQTEIIEEQE</sequence>
<dbReference type="NCBIfam" id="TIGR02118">
    <property type="entry name" value="EthD family reductase"/>
    <property type="match status" value="1"/>
</dbReference>
<reference evidence="2 3" key="1">
    <citation type="submission" date="2019-06" db="EMBL/GenBank/DDBJ databases">
        <authorList>
            <person name="Li M."/>
        </authorList>
    </citation>
    <scope>NUCLEOTIDE SEQUENCE [LARGE SCALE GENOMIC DNA]</scope>
    <source>
        <strain evidence="2 3">BGMRC6574</strain>
    </source>
</reference>
<name>A0A506U333_9HYPH</name>
<comment type="caution">
    <text evidence="2">The sequence shown here is derived from an EMBL/GenBank/DDBJ whole genome shotgun (WGS) entry which is preliminary data.</text>
</comment>
<dbReference type="OrthoDB" id="6369070at2"/>
<dbReference type="InterPro" id="IPR011008">
    <property type="entry name" value="Dimeric_a/b-barrel"/>
</dbReference>
<keyword evidence="3" id="KW-1185">Reference proteome</keyword>
<proteinExistence type="predicted"/>
<evidence type="ECO:0000259" key="1">
    <source>
        <dbReference type="Pfam" id="PF07110"/>
    </source>
</evidence>
<dbReference type="InterPro" id="IPR009799">
    <property type="entry name" value="EthD_dom"/>
</dbReference>
<gene>
    <name evidence="2" type="ORF">FJU11_15530</name>
</gene>
<protein>
    <submittedName>
        <fullName evidence="2">EthD family reductase</fullName>
    </submittedName>
</protein>
<evidence type="ECO:0000313" key="2">
    <source>
        <dbReference type="EMBL" id="TPW26277.1"/>
    </source>
</evidence>
<dbReference type="AlphaFoldDB" id="A0A506U333"/>
<dbReference type="EMBL" id="VHLH01000033">
    <property type="protein sequence ID" value="TPW26277.1"/>
    <property type="molecule type" value="Genomic_DNA"/>
</dbReference>
<feature type="domain" description="EthD" evidence="1">
    <location>
        <begin position="11"/>
        <end position="99"/>
    </location>
</feature>
<dbReference type="RefSeq" id="WP_141167994.1">
    <property type="nucleotide sequence ID" value="NZ_VHLH01000033.1"/>
</dbReference>
<evidence type="ECO:0000313" key="3">
    <source>
        <dbReference type="Proteomes" id="UP000320314"/>
    </source>
</evidence>
<accession>A0A506U333</accession>